<dbReference type="Proteomes" id="UP001652700">
    <property type="component" value="Unplaced"/>
</dbReference>
<feature type="region of interest" description="Disordered" evidence="1">
    <location>
        <begin position="638"/>
        <end position="661"/>
    </location>
</feature>
<feature type="transmembrane region" description="Helical" evidence="2">
    <location>
        <begin position="278"/>
        <end position="304"/>
    </location>
</feature>
<dbReference type="RefSeq" id="XP_028138301.1">
    <property type="nucleotide sequence ID" value="XM_028282500.1"/>
</dbReference>
<reference evidence="5" key="2">
    <citation type="submission" date="2025-05" db="UniProtKB">
        <authorList>
            <consortium name="EnsemblMetazoa"/>
        </authorList>
    </citation>
    <scope>IDENTIFICATION</scope>
</reference>
<evidence type="ECO:0000313" key="6">
    <source>
        <dbReference type="Proteomes" id="UP001652700"/>
    </source>
</evidence>
<feature type="domain" description="Nose resistant-to-fluoxetine protein N-terminal" evidence="4">
    <location>
        <begin position="42"/>
        <end position="165"/>
    </location>
</feature>
<dbReference type="InParanoid" id="A0A6P7FQ13"/>
<proteinExistence type="predicted"/>
<feature type="transmembrane region" description="Helical" evidence="2">
    <location>
        <begin position="564"/>
        <end position="587"/>
    </location>
</feature>
<keyword evidence="2" id="KW-0812">Transmembrane</keyword>
<dbReference type="SMART" id="SM00703">
    <property type="entry name" value="NRF"/>
    <property type="match status" value="1"/>
</dbReference>
<keyword evidence="3" id="KW-0732">Signal</keyword>
<dbReference type="PANTHER" id="PTHR11161:SF72">
    <property type="entry name" value="FI21449P1"/>
    <property type="match status" value="1"/>
</dbReference>
<feature type="transmembrane region" description="Helical" evidence="2">
    <location>
        <begin position="396"/>
        <end position="414"/>
    </location>
</feature>
<evidence type="ECO:0000256" key="2">
    <source>
        <dbReference type="SAM" id="Phobius"/>
    </source>
</evidence>
<feature type="transmembrane region" description="Helical" evidence="2">
    <location>
        <begin position="426"/>
        <end position="448"/>
    </location>
</feature>
<feature type="transmembrane region" description="Helical" evidence="2">
    <location>
        <begin position="492"/>
        <end position="516"/>
    </location>
</feature>
<keyword evidence="2" id="KW-0472">Membrane</keyword>
<dbReference type="Pfam" id="PF01757">
    <property type="entry name" value="Acyl_transf_3"/>
    <property type="match status" value="1"/>
</dbReference>
<dbReference type="InterPro" id="IPR052728">
    <property type="entry name" value="O2_lipid_transport_reg"/>
</dbReference>
<feature type="compositionally biased region" description="Polar residues" evidence="1">
    <location>
        <begin position="649"/>
        <end position="661"/>
    </location>
</feature>
<dbReference type="OrthoDB" id="118951at2759"/>
<accession>A0A6P7FQ13</accession>
<dbReference type="InterPro" id="IPR006621">
    <property type="entry name" value="Nose-resist-to-fluoxetine_N"/>
</dbReference>
<dbReference type="Pfam" id="PF20146">
    <property type="entry name" value="NRF"/>
    <property type="match status" value="1"/>
</dbReference>
<feature type="transmembrane region" description="Helical" evidence="2">
    <location>
        <begin position="177"/>
        <end position="199"/>
    </location>
</feature>
<evidence type="ECO:0000313" key="5">
    <source>
        <dbReference type="EnsemblMetazoa" id="XP_028138301.1"/>
    </source>
</evidence>
<evidence type="ECO:0000313" key="7">
    <source>
        <dbReference type="RefSeq" id="XP_028138301.1"/>
    </source>
</evidence>
<dbReference type="InterPro" id="IPR002656">
    <property type="entry name" value="Acyl_transf_3_dom"/>
</dbReference>
<evidence type="ECO:0000256" key="1">
    <source>
        <dbReference type="SAM" id="MobiDB-lite"/>
    </source>
</evidence>
<gene>
    <name evidence="7" type="primary">LOC114332671</name>
</gene>
<keyword evidence="2" id="KW-1133">Transmembrane helix</keyword>
<dbReference type="GO" id="GO:0016747">
    <property type="term" value="F:acyltransferase activity, transferring groups other than amino-acyl groups"/>
    <property type="evidence" value="ECO:0007669"/>
    <property type="project" value="InterPro"/>
</dbReference>
<dbReference type="AlphaFoldDB" id="A0A6P7FQ13"/>
<dbReference type="EnsemblMetazoa" id="XM_028282500.2">
    <property type="protein sequence ID" value="XP_028138301.1"/>
    <property type="gene ID" value="LOC114332671"/>
</dbReference>
<evidence type="ECO:0000259" key="4">
    <source>
        <dbReference type="SMART" id="SM00703"/>
    </source>
</evidence>
<feature type="transmembrane region" description="Helical" evidence="2">
    <location>
        <begin position="237"/>
        <end position="258"/>
    </location>
</feature>
<sequence length="661" mass="76348">MRRLFILFFVTIVSSQNELKFLQNYNYWSELVKNNLNSTTFSDSCSQQFSELFTNDLQDVWNLFDATAKFPWSGLATGSYFDWGNYDQCIKIRHEYTQDRILGKYCTHGLLIPSPKVNISNPDFQDFYKLGLCMPDACTAADYNELVQLINLNGLFIFQDRACHTKEDLDRYSWEDITMVVVLVTFACFMVVSTMYDVYLKLNKKKSIHPICVAFSVYTNGRKIIQTSKNNKEQIQIFNGIKTISMAWVIAGHGMAGWNNFSLTNNAAVEFKAKHASTFYVSGARLAVDTFFYMSGFLLAYTYIKQKTKPLALHIKQLPYLVVHRYIRLTPAVAMLFFVFMSIFGHLGSGPLWVAGMDEIRKPCRSHWLPFFLYAQNYVNQDDVCIIPTWYLSADMQLFLISVLILIPLTVLLNGDKSNFKRVMSICLGLNIFFTILPLVTKLVWPNYKNDYDTHSRVIDYTMGIMMGIFIRERKDKPFFYGKISRPRLTNLLIWILILTMMGVLAVYYQVIIISLDYSDTAVAIFYTICRPLWCLGLSWMVYSSYHGYGGIVNWILVRPTLQITAKLSYCMYLIHGLVITHATLMTRDRLFFSDWVEFNNWCAYFIVSFLLAFVWSLAFESPLIIIEKLIFGGATPRKSKPKNKSENAENTQQDVQNAAV</sequence>
<organism evidence="7">
    <name type="scientific">Diabrotica virgifera virgifera</name>
    <name type="common">western corn rootworm</name>
    <dbReference type="NCBI Taxonomy" id="50390"/>
    <lineage>
        <taxon>Eukaryota</taxon>
        <taxon>Metazoa</taxon>
        <taxon>Ecdysozoa</taxon>
        <taxon>Arthropoda</taxon>
        <taxon>Hexapoda</taxon>
        <taxon>Insecta</taxon>
        <taxon>Pterygota</taxon>
        <taxon>Neoptera</taxon>
        <taxon>Endopterygota</taxon>
        <taxon>Coleoptera</taxon>
        <taxon>Polyphaga</taxon>
        <taxon>Cucujiformia</taxon>
        <taxon>Chrysomeloidea</taxon>
        <taxon>Chrysomelidae</taxon>
        <taxon>Galerucinae</taxon>
        <taxon>Diabroticina</taxon>
        <taxon>Diabroticites</taxon>
        <taxon>Diabrotica</taxon>
    </lineage>
</organism>
<dbReference type="KEGG" id="dvv:114332671"/>
<name>A0A6P7FQ13_DIAVI</name>
<reference evidence="7" key="1">
    <citation type="submission" date="2025-04" db="UniProtKB">
        <authorList>
            <consortium name="RefSeq"/>
        </authorList>
    </citation>
    <scope>IDENTIFICATION</scope>
    <source>
        <tissue evidence="7">Whole insect</tissue>
    </source>
</reference>
<dbReference type="GeneID" id="114332671"/>
<feature type="transmembrane region" description="Helical" evidence="2">
    <location>
        <begin position="454"/>
        <end position="471"/>
    </location>
</feature>
<feature type="transmembrane region" description="Helical" evidence="2">
    <location>
        <begin position="599"/>
        <end position="620"/>
    </location>
</feature>
<keyword evidence="6" id="KW-1185">Reference proteome</keyword>
<evidence type="ECO:0000256" key="3">
    <source>
        <dbReference type="SAM" id="SignalP"/>
    </source>
</evidence>
<dbReference type="PANTHER" id="PTHR11161">
    <property type="entry name" value="O-ACYLTRANSFERASE"/>
    <property type="match status" value="1"/>
</dbReference>
<protein>
    <submittedName>
        <fullName evidence="7">Nose resistant to fluoxetine protein 6-like</fullName>
    </submittedName>
</protein>
<feature type="chain" id="PRO_5028198836" evidence="3">
    <location>
        <begin position="16"/>
        <end position="661"/>
    </location>
</feature>
<feature type="transmembrane region" description="Helical" evidence="2">
    <location>
        <begin position="325"/>
        <end position="347"/>
    </location>
</feature>
<feature type="signal peptide" evidence="3">
    <location>
        <begin position="1"/>
        <end position="15"/>
    </location>
</feature>